<feature type="compositionally biased region" description="Low complexity" evidence="1">
    <location>
        <begin position="370"/>
        <end position="386"/>
    </location>
</feature>
<name>A0A1K0GUI2_9BASI</name>
<feature type="compositionally biased region" description="Polar residues" evidence="1">
    <location>
        <begin position="1"/>
        <end position="10"/>
    </location>
</feature>
<dbReference type="EMBL" id="LT558129">
    <property type="protein sequence ID" value="SAM84212.1"/>
    <property type="molecule type" value="Genomic_DNA"/>
</dbReference>
<evidence type="ECO:0000313" key="6">
    <source>
        <dbReference type="Proteomes" id="UP000658997"/>
    </source>
</evidence>
<feature type="compositionally biased region" description="Low complexity" evidence="1">
    <location>
        <begin position="16"/>
        <end position="27"/>
    </location>
</feature>
<protein>
    <recommendedName>
        <fullName evidence="7">Transmembrane protein</fullName>
    </recommendedName>
</protein>
<reference evidence="3" key="1">
    <citation type="submission" date="2016-04" db="EMBL/GenBank/DDBJ databases">
        <authorList>
            <person name="Evans L.H."/>
            <person name="Alamgir A."/>
            <person name="Owens N."/>
            <person name="Weber N.D."/>
            <person name="Virtaneva K."/>
            <person name="Barbian K."/>
            <person name="Babar A."/>
            <person name="Rosenke K."/>
        </authorList>
    </citation>
    <scope>NUCLEOTIDE SEQUENCE</scope>
    <source>
        <strain evidence="3">UB2112</strain>
    </source>
</reference>
<reference evidence="4" key="3">
    <citation type="submission" date="2018-08" db="EMBL/GenBank/DDBJ databases">
        <authorList>
            <person name="Guldener U."/>
        </authorList>
    </citation>
    <scope>NUCLEOTIDE SEQUENCE</scope>
    <source>
        <strain evidence="4">UB2</strain>
    </source>
</reference>
<feature type="compositionally biased region" description="Polar residues" evidence="1">
    <location>
        <begin position="28"/>
        <end position="43"/>
    </location>
</feature>
<evidence type="ECO:0000313" key="5">
    <source>
        <dbReference type="Proteomes" id="UP000179920"/>
    </source>
</evidence>
<keyword evidence="6" id="KW-1185">Reference proteome</keyword>
<dbReference type="OrthoDB" id="2556464at2759"/>
<feature type="region of interest" description="Disordered" evidence="1">
    <location>
        <begin position="366"/>
        <end position="414"/>
    </location>
</feature>
<keyword evidence="2" id="KW-0812">Transmembrane</keyword>
<keyword evidence="2" id="KW-0472">Membrane</keyword>
<feature type="region of interest" description="Disordered" evidence="1">
    <location>
        <begin position="1"/>
        <end position="45"/>
    </location>
</feature>
<organism evidence="3 5">
    <name type="scientific">Ustilago bromivora</name>
    <dbReference type="NCBI Taxonomy" id="307758"/>
    <lineage>
        <taxon>Eukaryota</taxon>
        <taxon>Fungi</taxon>
        <taxon>Dikarya</taxon>
        <taxon>Basidiomycota</taxon>
        <taxon>Ustilaginomycotina</taxon>
        <taxon>Ustilaginomycetes</taxon>
        <taxon>Ustilaginales</taxon>
        <taxon>Ustilaginaceae</taxon>
        <taxon>Ustilago</taxon>
    </lineage>
</organism>
<dbReference type="Proteomes" id="UP000658997">
    <property type="component" value="Unassembled WGS sequence"/>
</dbReference>
<feature type="compositionally biased region" description="Low complexity" evidence="1">
    <location>
        <begin position="436"/>
        <end position="486"/>
    </location>
</feature>
<feature type="transmembrane region" description="Helical" evidence="2">
    <location>
        <begin position="175"/>
        <end position="197"/>
    </location>
</feature>
<gene>
    <name evidence="4" type="ORF">UBRO2_03157</name>
    <name evidence="3" type="ORF">UBRO_06853</name>
</gene>
<evidence type="ECO:0008006" key="7">
    <source>
        <dbReference type="Google" id="ProtNLM"/>
    </source>
</evidence>
<feature type="transmembrane region" description="Helical" evidence="2">
    <location>
        <begin position="293"/>
        <end position="312"/>
    </location>
</feature>
<evidence type="ECO:0000313" key="3">
    <source>
        <dbReference type="EMBL" id="SAM84212.1"/>
    </source>
</evidence>
<dbReference type="AlphaFoldDB" id="A0A1K0GUI2"/>
<feature type="region of interest" description="Disordered" evidence="1">
    <location>
        <begin position="436"/>
        <end position="488"/>
    </location>
</feature>
<evidence type="ECO:0000256" key="2">
    <source>
        <dbReference type="SAM" id="Phobius"/>
    </source>
</evidence>
<dbReference type="Proteomes" id="UP000179920">
    <property type="component" value="Chromosome XIII"/>
</dbReference>
<reference evidence="5" key="2">
    <citation type="submission" date="2016-04" db="EMBL/GenBank/DDBJ databases">
        <authorList>
            <person name="Guldener U."/>
            <person name="Guldener U."/>
        </authorList>
    </citation>
    <scope>NUCLEOTIDE SEQUENCE [LARGE SCALE GENOMIC DNA]</scope>
    <source>
        <strain evidence="5">UB2112</strain>
    </source>
</reference>
<dbReference type="EMBL" id="ULHB01000056">
    <property type="protein sequence ID" value="SYW79473.1"/>
    <property type="molecule type" value="Genomic_DNA"/>
</dbReference>
<proteinExistence type="predicted"/>
<evidence type="ECO:0000256" key="1">
    <source>
        <dbReference type="SAM" id="MobiDB-lite"/>
    </source>
</evidence>
<accession>A0A1K0GUI2</accession>
<evidence type="ECO:0000313" key="4">
    <source>
        <dbReference type="EMBL" id="SYW79473.1"/>
    </source>
</evidence>
<sequence>MSNDTNTASSVPPLATNTTSTTMGNSTQASMTSANTTTSPSNQVDDDDAMVTVLTFGPLSSCITLPDLSAKQLPSSANLSNSAVQAWLTSLPTSSSCSPYSWTFKPDYTEHLNALGTLQQQLEQLFPTTNSTLARQATVNDTWAAAGNGSFFGNTSALGLGSSASSKTLPTGLPLWMGVMIACTALVHLIALVLHICSDLDALLPSLAAKLHHQPEDSVLPSHAMPPNESSATLVDAETVQKADVDADAKVVDPPGYAGPPAAAALPVATAQRDYATMPTPALISISRKAKRFLVPLLLLSALGSIGVAVVLNSKFAAGPVNTLPTSLGSSTTVPAPASSSSTSIAALNASTSSTRSDTAPTALASDILSSTRQRTSSNATNTTSNIDPAPTQDRDISPSSSEDPGRAATATPSMTRLVKRQNNFFPAVSPTVSSSSASLASSSAPPVPTASATSSTSLFPPMPTSTSVSAPTSSLSAAPCSTTAPNTSSSLLVLEKGDSMHRIWWIVMLDLILWFAQRRRTRKQTALDQARATILDHFAPSRLRKV</sequence>
<keyword evidence="2" id="KW-1133">Transmembrane helix</keyword>